<feature type="transmembrane region" description="Helical" evidence="7">
    <location>
        <begin position="855"/>
        <end position="874"/>
    </location>
</feature>
<comment type="caution">
    <text evidence="8">The sequence shown here is derived from an EMBL/GenBank/DDBJ whole genome shotgun (WGS) entry which is preliminary data.</text>
</comment>
<feature type="transmembrane region" description="Helical" evidence="7">
    <location>
        <begin position="1087"/>
        <end position="1107"/>
    </location>
</feature>
<organism evidence="8 9">
    <name type="scientific">Streptomyces boncukensis</name>
    <dbReference type="NCBI Taxonomy" id="2711219"/>
    <lineage>
        <taxon>Bacteria</taxon>
        <taxon>Bacillati</taxon>
        <taxon>Actinomycetota</taxon>
        <taxon>Actinomycetes</taxon>
        <taxon>Kitasatosporales</taxon>
        <taxon>Streptomycetaceae</taxon>
        <taxon>Streptomyces</taxon>
    </lineage>
</organism>
<keyword evidence="5 7" id="KW-0472">Membrane</keyword>
<evidence type="ECO:0000313" key="8">
    <source>
        <dbReference type="EMBL" id="NGO72410.1"/>
    </source>
</evidence>
<feature type="compositionally biased region" description="Basic and acidic residues" evidence="6">
    <location>
        <begin position="454"/>
        <end position="466"/>
    </location>
</feature>
<feature type="transmembrane region" description="Helical" evidence="7">
    <location>
        <begin position="686"/>
        <end position="703"/>
    </location>
</feature>
<dbReference type="AlphaFoldDB" id="A0A6G4X6C4"/>
<feature type="transmembrane region" description="Helical" evidence="7">
    <location>
        <begin position="285"/>
        <end position="306"/>
    </location>
</feature>
<feature type="transmembrane region" description="Helical" evidence="7">
    <location>
        <begin position="162"/>
        <end position="181"/>
    </location>
</feature>
<evidence type="ECO:0000256" key="4">
    <source>
        <dbReference type="ARBA" id="ARBA00022989"/>
    </source>
</evidence>
<keyword evidence="3 7" id="KW-0812">Transmembrane</keyword>
<feature type="transmembrane region" description="Helical" evidence="7">
    <location>
        <begin position="771"/>
        <end position="788"/>
    </location>
</feature>
<feature type="transmembrane region" description="Helical" evidence="7">
    <location>
        <begin position="318"/>
        <end position="335"/>
    </location>
</feature>
<keyword evidence="4 7" id="KW-1133">Transmembrane helix</keyword>
<evidence type="ECO:0000256" key="5">
    <source>
        <dbReference type="ARBA" id="ARBA00023136"/>
    </source>
</evidence>
<feature type="transmembrane region" description="Helical" evidence="7">
    <location>
        <begin position="372"/>
        <end position="391"/>
    </location>
</feature>
<sequence length="1151" mass="122172">MLNTGISAVLGLGYWVVAARYYTDDAVGQGSAAIAAMKFLAGLTAVTLMGALARFIPVAGRTTGRLIFRTYAASSAVVACAAVVFLLTLDWWGPSYRFLHGALPGAGFVLVVVAWSLLTLQDGVLTGLRSAKWVPVGNTVFSTVKLVLLVVLAAAVPTSGVFVSWGLAIGLSTIPLGWLVFRRLVPRHMAATQETARPAGYREMGRFLAGDYTGALFSLAVVYLVPVIVAAQVSSADNAYFYITATIGGTVNLLAINMGASLTVEGSHTPERLADNCRAALRRMTRIMLPVCGGLFLLAPQILGVFGDGYAEAATPLLRLYAVGAVLRVVIETYYAVLRAQSRTSGLAYLQGLLCVLVLGLTVALLPSLGLTGAGIAEAGSLTVVAVIAGWKLRGVLRSSPPGRGDGTGHQVPPDGDLSDLAAHGDQSAPGWAHACAADAPTLQLRADIEHLERHPSPARHERPEGARGAARPATADPQPAANSGPRHLTGAVGLWALLALATALYWLPLARVGEAELADMGGLGLVSVLPPGTLLGAAGLVAVFAGALWTRRQHRALLTAALLVTVVSLHAVPAVLEGPPRFATAWEHLGFLDHLARTGTAAPELDARWSWPGFFAGAAFLVQACGVDDLTGLIRWWPTLIQLAYLAPLALLLRAVRAGWRAKWCAAWFFALAGWVGQDYFSPQGFTFLFYLLFVALLLVWFREPRVLRGGREPGESDPPDGAPRGERGVLLGVLLALFLASVAGHQLTPFVMLGVLTGLILVRRCVLHGLPLLCGVLLAVWIGYLAEPYWSGHFDELFGGVGGVGGNVSSSVSGRIEGGSETHKLVLYARVGLAGGTLALAAFGLLRRLRGGISDRALVVLTALPFLAFGAQSYGGEIALRVFLFAAPGACVLAALGLFPRPHARRPHWLAGAATLLIGLTLMGGFLVARWGNEPFERVREGEVAAMEYVYAHDRPSARVLWPSSDPVNNVTPAMPWGARDMARVAYVPTRAPLSAREAPALVEALREAGPHSYLMLNEGQSTSLHFDAGYPEDWRQRMIAALDVRPELRKVVANEDAAVYELRVRSRAAADPPDPGPAGPRVTWTSWSVTGGLAALVLLVLLTAREAVRVVGRPGERKLTWLQSTFWFSLPLVLLLAASLVQRFVTMS</sequence>
<keyword evidence="9" id="KW-1185">Reference proteome</keyword>
<dbReference type="Proteomes" id="UP000477722">
    <property type="component" value="Unassembled WGS sequence"/>
</dbReference>
<feature type="region of interest" description="Disordered" evidence="6">
    <location>
        <begin position="454"/>
        <end position="486"/>
    </location>
</feature>
<dbReference type="EMBL" id="JAAKZZ010000456">
    <property type="protein sequence ID" value="NGO72410.1"/>
    <property type="molecule type" value="Genomic_DNA"/>
</dbReference>
<feature type="transmembrane region" description="Helical" evidence="7">
    <location>
        <begin position="912"/>
        <end position="931"/>
    </location>
</feature>
<feature type="transmembrane region" description="Helical" evidence="7">
    <location>
        <begin position="557"/>
        <end position="577"/>
    </location>
</feature>
<name>A0A6G4X6C4_9ACTN</name>
<dbReference type="InterPro" id="IPR050833">
    <property type="entry name" value="Poly_Biosynth_Transport"/>
</dbReference>
<evidence type="ECO:0000313" key="9">
    <source>
        <dbReference type="Proteomes" id="UP000477722"/>
    </source>
</evidence>
<evidence type="ECO:0000256" key="2">
    <source>
        <dbReference type="ARBA" id="ARBA00022475"/>
    </source>
</evidence>
<feature type="transmembrane region" description="Helical" evidence="7">
    <location>
        <begin position="212"/>
        <end position="233"/>
    </location>
</feature>
<proteinExistence type="predicted"/>
<evidence type="ECO:0000256" key="1">
    <source>
        <dbReference type="ARBA" id="ARBA00004651"/>
    </source>
</evidence>
<feature type="transmembrane region" description="Helical" evidence="7">
    <location>
        <begin position="731"/>
        <end position="764"/>
    </location>
</feature>
<dbReference type="PANTHER" id="PTHR30250">
    <property type="entry name" value="PST FAMILY PREDICTED COLANIC ACID TRANSPORTER"/>
    <property type="match status" value="1"/>
</dbReference>
<feature type="transmembrane region" description="Helical" evidence="7">
    <location>
        <begin position="133"/>
        <end position="156"/>
    </location>
</feature>
<evidence type="ECO:0000256" key="6">
    <source>
        <dbReference type="SAM" id="MobiDB-lite"/>
    </source>
</evidence>
<feature type="transmembrane region" description="Helical" evidence="7">
    <location>
        <begin position="68"/>
        <end position="89"/>
    </location>
</feature>
<dbReference type="PANTHER" id="PTHR30250:SF11">
    <property type="entry name" value="O-ANTIGEN TRANSPORTER-RELATED"/>
    <property type="match status" value="1"/>
</dbReference>
<gene>
    <name evidence="8" type="ORF">G5C65_29470</name>
</gene>
<feature type="transmembrane region" description="Helical" evidence="7">
    <location>
        <begin position="1128"/>
        <end position="1148"/>
    </location>
</feature>
<evidence type="ECO:0000256" key="3">
    <source>
        <dbReference type="ARBA" id="ARBA00022692"/>
    </source>
</evidence>
<feature type="transmembrane region" description="Helical" evidence="7">
    <location>
        <begin position="239"/>
        <end position="264"/>
    </location>
</feature>
<feature type="transmembrane region" description="Helical" evidence="7">
    <location>
        <begin position="529"/>
        <end position="550"/>
    </location>
</feature>
<feature type="transmembrane region" description="Helical" evidence="7">
    <location>
        <begin position="347"/>
        <end position="366"/>
    </location>
</feature>
<feature type="transmembrane region" description="Helical" evidence="7">
    <location>
        <begin position="489"/>
        <end position="509"/>
    </location>
</feature>
<feature type="transmembrane region" description="Helical" evidence="7">
    <location>
        <begin position="101"/>
        <end position="121"/>
    </location>
</feature>
<dbReference type="GO" id="GO:0005886">
    <property type="term" value="C:plasma membrane"/>
    <property type="evidence" value="ECO:0007669"/>
    <property type="project" value="UniProtKB-SubCell"/>
</dbReference>
<feature type="transmembrane region" description="Helical" evidence="7">
    <location>
        <begin position="637"/>
        <end position="654"/>
    </location>
</feature>
<comment type="subcellular location">
    <subcellularLocation>
        <location evidence="1">Cell membrane</location>
        <topology evidence="1">Multi-pass membrane protein</topology>
    </subcellularLocation>
</comment>
<accession>A0A6G4X6C4</accession>
<evidence type="ECO:0000256" key="7">
    <source>
        <dbReference type="SAM" id="Phobius"/>
    </source>
</evidence>
<protein>
    <submittedName>
        <fullName evidence="8">Lipopolysaccharide biosynthesis protein</fullName>
    </submittedName>
</protein>
<feature type="transmembrane region" description="Helical" evidence="7">
    <location>
        <begin position="829"/>
        <end position="848"/>
    </location>
</feature>
<keyword evidence="2" id="KW-1003">Cell membrane</keyword>
<feature type="region of interest" description="Disordered" evidence="6">
    <location>
        <begin position="399"/>
        <end position="426"/>
    </location>
</feature>
<feature type="compositionally biased region" description="Low complexity" evidence="6">
    <location>
        <begin position="467"/>
        <end position="476"/>
    </location>
</feature>
<feature type="transmembrane region" description="Helical" evidence="7">
    <location>
        <begin position="35"/>
        <end position="56"/>
    </location>
</feature>
<reference evidence="8 9" key="1">
    <citation type="submission" date="2020-02" db="EMBL/GenBank/DDBJ databases">
        <title>Whole-genome analyses of novel actinobacteria.</title>
        <authorList>
            <person name="Sahin N."/>
            <person name="Tatar D."/>
        </authorList>
    </citation>
    <scope>NUCLEOTIDE SEQUENCE [LARGE SCALE GENOMIC DNA]</scope>
    <source>
        <strain evidence="8 9">SB3404</strain>
    </source>
</reference>
<feature type="transmembrane region" description="Helical" evidence="7">
    <location>
        <begin position="880"/>
        <end position="900"/>
    </location>
</feature>